<feature type="region of interest" description="Disordered" evidence="1">
    <location>
        <begin position="194"/>
        <end position="292"/>
    </location>
</feature>
<dbReference type="PANTHER" id="PTHR15117:SF24">
    <property type="entry name" value="SCA7 DOMAIN-CONTAINING PROTEIN"/>
    <property type="match status" value="1"/>
</dbReference>
<accession>A0A9N9X1P9</accession>
<protein>
    <submittedName>
        <fullName evidence="2">Uncharacterized protein</fullName>
    </submittedName>
</protein>
<keyword evidence="3" id="KW-1185">Reference proteome</keyword>
<feature type="compositionally biased region" description="Low complexity" evidence="1">
    <location>
        <begin position="43"/>
        <end position="61"/>
    </location>
</feature>
<evidence type="ECO:0000313" key="3">
    <source>
        <dbReference type="Proteomes" id="UP001153620"/>
    </source>
</evidence>
<feature type="compositionally biased region" description="Acidic residues" evidence="1">
    <location>
        <begin position="89"/>
        <end position="98"/>
    </location>
</feature>
<feature type="compositionally biased region" description="Low complexity" evidence="1">
    <location>
        <begin position="251"/>
        <end position="273"/>
    </location>
</feature>
<feature type="region of interest" description="Disordered" evidence="1">
    <location>
        <begin position="83"/>
        <end position="111"/>
    </location>
</feature>
<dbReference type="EMBL" id="OU895880">
    <property type="protein sequence ID" value="CAG9812330.1"/>
    <property type="molecule type" value="Genomic_DNA"/>
</dbReference>
<name>A0A9N9X1P9_9DIPT</name>
<organism evidence="2 3">
    <name type="scientific">Chironomus riparius</name>
    <dbReference type="NCBI Taxonomy" id="315576"/>
    <lineage>
        <taxon>Eukaryota</taxon>
        <taxon>Metazoa</taxon>
        <taxon>Ecdysozoa</taxon>
        <taxon>Arthropoda</taxon>
        <taxon>Hexapoda</taxon>
        <taxon>Insecta</taxon>
        <taxon>Pterygota</taxon>
        <taxon>Neoptera</taxon>
        <taxon>Endopterygota</taxon>
        <taxon>Diptera</taxon>
        <taxon>Nematocera</taxon>
        <taxon>Chironomoidea</taxon>
        <taxon>Chironomidae</taxon>
        <taxon>Chironominae</taxon>
        <taxon>Chironomus</taxon>
    </lineage>
</organism>
<sequence length="501" mass="56161">MAHSLSSQQYHNPNSNNYQQCSPSTNSHATMFNNYHRSHRTDQQQLHGNYQKQQQQQQQQNINNLSRMKLSSLKGKSWQAFGEALTSESSDDETDNEDPLALPTTSTKTRHNRGSFVRLKRRDIPLYGYCPETDPFAIVTCRHCRKILKSTALKRHIDMRHDPMVKLEKISDKYGNAEKIEKIKDAVEKISVTQHAEKSSVSSSQSSETLQKRHRHAQRKSTTSDNSNDAVPMQIEALPQPPPPPPPPIQVPKILQPPTVIAPSESSSASNSPQPRRKKRKTMVHPQPQKPIPVVTTTTASQIVTNNTETFQSTSKASPVLQPTPSIVVSTSAPQQQTIVTATAAPTTCRIIMSSSPPPLAPITTTNEAPPSVWIVTPSPAVIIDGSFVMKPLEAEIDTEIDLKDLKVLKPALKESQAETSTQLTASNWYTTQPRPLALNTFNMRKINTQRYVMATQRKLIELNRTLRQDDKIINAVTKAQPKTWSFIERSQVFIPFRVTH</sequence>
<evidence type="ECO:0000313" key="2">
    <source>
        <dbReference type="EMBL" id="CAG9812330.1"/>
    </source>
</evidence>
<feature type="region of interest" description="Disordered" evidence="1">
    <location>
        <begin position="1"/>
        <end position="61"/>
    </location>
</feature>
<dbReference type="AlphaFoldDB" id="A0A9N9X1P9"/>
<evidence type="ECO:0000256" key="1">
    <source>
        <dbReference type="SAM" id="MobiDB-lite"/>
    </source>
</evidence>
<dbReference type="Proteomes" id="UP001153620">
    <property type="component" value="Chromosome 4"/>
</dbReference>
<feature type="compositionally biased region" description="Polar residues" evidence="1">
    <location>
        <begin position="220"/>
        <end position="229"/>
    </location>
</feature>
<reference evidence="2" key="1">
    <citation type="submission" date="2022-01" db="EMBL/GenBank/DDBJ databases">
        <authorList>
            <person name="King R."/>
        </authorList>
    </citation>
    <scope>NUCLEOTIDE SEQUENCE</scope>
</reference>
<gene>
    <name evidence="2" type="ORF">CHIRRI_LOCUS15135</name>
</gene>
<dbReference type="PANTHER" id="PTHR15117">
    <property type="entry name" value="ATAXIN 7 RELATED"/>
    <property type="match status" value="1"/>
</dbReference>
<dbReference type="OrthoDB" id="21678at2759"/>
<dbReference type="InterPro" id="IPR052237">
    <property type="entry name" value="Ataxin-7-like_regulator"/>
</dbReference>
<feature type="compositionally biased region" description="Pro residues" evidence="1">
    <location>
        <begin position="239"/>
        <end position="250"/>
    </location>
</feature>
<proteinExistence type="predicted"/>
<feature type="compositionally biased region" description="Polar residues" evidence="1">
    <location>
        <begin position="1"/>
        <end position="35"/>
    </location>
</feature>
<reference evidence="2" key="2">
    <citation type="submission" date="2022-10" db="EMBL/GenBank/DDBJ databases">
        <authorList>
            <consortium name="ENA_rothamsted_submissions"/>
            <consortium name="culmorum"/>
            <person name="King R."/>
        </authorList>
    </citation>
    <scope>NUCLEOTIDE SEQUENCE</scope>
</reference>